<sequence length="521" mass="59152">MHTLSSAGEAHHVSSTTLAAAYVRMSTEHQQYSTENQLDTIRLYAVTHDLEINKIYTDAGKSGLRLEGRDALKQLFFDVESGRAEFSTVLVYDVSRWGRFQDPDVSASYEVRCRQSGVSVQYCAEQFINDGSPVSNIIKSVKRMMAGEYSRELSVKVFAGQSRLIELGYRQGGPAGFGLRRQLVDSHGSPKNELKIGDHKSIQTDRVILVPGPPGEVEMVQHIYRLFVEEGRSEREIADWLNAQGVLNDRARPWSRGTVHQVLINEKYVGNNVWNHSSFKLKQTRVENPPEEWIRANGAFRPIVNSILFKAAQSIIETRSYRMPDDEMLQVLKVIYQRCGYLSGLVIDETEGCPSSSAYQHRFGSLLRCYSLIGYTPARDYQYIEANKRLRLMHPQLLQQTTSKIAEVGGKVSIDPRTDLMLVNEEVSISLVLSRCQISPSGSKRWNIRFDFGLSPDITVAVRMKEQEEAALDYYVLPAIDMETPRLRLAESNEASLEIYRFETLDILSELSRRSDHRRVA</sequence>
<feature type="domain" description="Resolvase/invertase-type recombinase catalytic" evidence="1">
    <location>
        <begin position="18"/>
        <end position="172"/>
    </location>
</feature>
<evidence type="ECO:0000313" key="3">
    <source>
        <dbReference type="EMBL" id="VVO09741.1"/>
    </source>
</evidence>
<dbReference type="Proteomes" id="UP000326018">
    <property type="component" value="Unassembled WGS sequence"/>
</dbReference>
<dbReference type="RefSeq" id="WP_150703327.1">
    <property type="nucleotide sequence ID" value="NZ_CABVIB010000016.1"/>
</dbReference>
<dbReference type="Gene3D" id="3.90.1750.20">
    <property type="entry name" value="Putative Large Serine Recombinase, Chain B, Domain 2"/>
    <property type="match status" value="1"/>
</dbReference>
<evidence type="ECO:0000313" key="4">
    <source>
        <dbReference type="Proteomes" id="UP000326018"/>
    </source>
</evidence>
<dbReference type="PANTHER" id="PTHR30461">
    <property type="entry name" value="DNA-INVERTASE FROM LAMBDOID PROPHAGE"/>
    <property type="match status" value="1"/>
</dbReference>
<gene>
    <name evidence="3" type="ORF">PS712_03359</name>
</gene>
<dbReference type="PROSITE" id="PS51736">
    <property type="entry name" value="RECOMBINASES_3"/>
    <property type="match status" value="1"/>
</dbReference>
<dbReference type="AlphaFoldDB" id="A0A5E7D0Q0"/>
<dbReference type="Gene3D" id="3.40.50.1390">
    <property type="entry name" value="Resolvase, N-terminal catalytic domain"/>
    <property type="match status" value="1"/>
</dbReference>
<protein>
    <recommendedName>
        <fullName evidence="5">Recombinase family protein</fullName>
    </recommendedName>
</protein>
<reference evidence="3 4" key="1">
    <citation type="submission" date="2019-09" db="EMBL/GenBank/DDBJ databases">
        <authorList>
            <person name="Chandra G."/>
            <person name="Truman W A."/>
        </authorList>
    </citation>
    <scope>NUCLEOTIDE SEQUENCE [LARGE SCALE GENOMIC DNA]</scope>
    <source>
        <strain evidence="3">PS712</strain>
    </source>
</reference>
<evidence type="ECO:0000259" key="1">
    <source>
        <dbReference type="PROSITE" id="PS51736"/>
    </source>
</evidence>
<dbReference type="InterPro" id="IPR011109">
    <property type="entry name" value="DNA_bind_recombinase_dom"/>
</dbReference>
<dbReference type="Pfam" id="PF00239">
    <property type="entry name" value="Resolvase"/>
    <property type="match status" value="1"/>
</dbReference>
<dbReference type="InterPro" id="IPR036162">
    <property type="entry name" value="Resolvase-like_N_sf"/>
</dbReference>
<organism evidence="3 4">
    <name type="scientific">Pseudomonas fluorescens</name>
    <dbReference type="NCBI Taxonomy" id="294"/>
    <lineage>
        <taxon>Bacteria</taxon>
        <taxon>Pseudomonadati</taxon>
        <taxon>Pseudomonadota</taxon>
        <taxon>Gammaproteobacteria</taxon>
        <taxon>Pseudomonadales</taxon>
        <taxon>Pseudomonadaceae</taxon>
        <taxon>Pseudomonas</taxon>
    </lineage>
</organism>
<dbReference type="InterPro" id="IPR038109">
    <property type="entry name" value="DNA_bind_recomb_sf"/>
</dbReference>
<dbReference type="CDD" id="cd00338">
    <property type="entry name" value="Ser_Recombinase"/>
    <property type="match status" value="1"/>
</dbReference>
<dbReference type="PANTHER" id="PTHR30461:SF23">
    <property type="entry name" value="DNA RECOMBINASE-RELATED"/>
    <property type="match status" value="1"/>
</dbReference>
<accession>A0A5E7D0Q0</accession>
<dbReference type="FunFam" id="3.40.50.1390:FF:000008">
    <property type="entry name" value="DNA recombinase"/>
    <property type="match status" value="1"/>
</dbReference>
<dbReference type="InterPro" id="IPR006119">
    <property type="entry name" value="Resolv_N"/>
</dbReference>
<evidence type="ECO:0008006" key="5">
    <source>
        <dbReference type="Google" id="ProtNLM"/>
    </source>
</evidence>
<dbReference type="SMART" id="SM00857">
    <property type="entry name" value="Resolvase"/>
    <property type="match status" value="1"/>
</dbReference>
<dbReference type="InterPro" id="IPR050639">
    <property type="entry name" value="SSR_resolvase"/>
</dbReference>
<dbReference type="PROSITE" id="PS51737">
    <property type="entry name" value="RECOMBINASE_DNA_BIND"/>
    <property type="match status" value="1"/>
</dbReference>
<dbReference type="OrthoDB" id="5479610at2"/>
<dbReference type="GO" id="GO:0000150">
    <property type="term" value="F:DNA strand exchange activity"/>
    <property type="evidence" value="ECO:0007669"/>
    <property type="project" value="InterPro"/>
</dbReference>
<evidence type="ECO:0000259" key="2">
    <source>
        <dbReference type="PROSITE" id="PS51737"/>
    </source>
</evidence>
<dbReference type="SUPFAM" id="SSF53041">
    <property type="entry name" value="Resolvase-like"/>
    <property type="match status" value="1"/>
</dbReference>
<name>A0A5E7D0Q0_PSEFL</name>
<dbReference type="Pfam" id="PF07508">
    <property type="entry name" value="Recombinase"/>
    <property type="match status" value="1"/>
</dbReference>
<dbReference type="EMBL" id="CABVIB010000016">
    <property type="protein sequence ID" value="VVO09741.1"/>
    <property type="molecule type" value="Genomic_DNA"/>
</dbReference>
<proteinExistence type="predicted"/>
<dbReference type="GO" id="GO:0003677">
    <property type="term" value="F:DNA binding"/>
    <property type="evidence" value="ECO:0007669"/>
    <property type="project" value="InterPro"/>
</dbReference>
<feature type="domain" description="Recombinase" evidence="2">
    <location>
        <begin position="198"/>
        <end position="322"/>
    </location>
</feature>